<reference evidence="5" key="1">
    <citation type="submission" date="2019-04" db="EMBL/GenBank/DDBJ databases">
        <title>Evolution of Biomass-Degrading Anaerobic Consortia Revealed by Metagenomics.</title>
        <authorList>
            <person name="Peng X."/>
        </authorList>
    </citation>
    <scope>NUCLEOTIDE SEQUENCE</scope>
    <source>
        <strain evidence="5">SIG311</strain>
    </source>
</reference>
<dbReference type="SMART" id="SM00345">
    <property type="entry name" value="HTH_GNTR"/>
    <property type="match status" value="1"/>
</dbReference>
<feature type="domain" description="HTH gntR-type" evidence="4">
    <location>
        <begin position="10"/>
        <end position="78"/>
    </location>
</feature>
<evidence type="ECO:0000256" key="3">
    <source>
        <dbReference type="ARBA" id="ARBA00023163"/>
    </source>
</evidence>
<keyword evidence="2" id="KW-0238">DNA-binding</keyword>
<dbReference type="PRINTS" id="PR00035">
    <property type="entry name" value="HTHGNTR"/>
</dbReference>
<evidence type="ECO:0000256" key="1">
    <source>
        <dbReference type="ARBA" id="ARBA00023015"/>
    </source>
</evidence>
<gene>
    <name evidence="5" type="ORF">E7272_02410</name>
</gene>
<comment type="caution">
    <text evidence="5">The sequence shown here is derived from an EMBL/GenBank/DDBJ whole genome shotgun (WGS) entry which is preliminary data.</text>
</comment>
<accession>A0A927YLD0</accession>
<dbReference type="InterPro" id="IPR036388">
    <property type="entry name" value="WH-like_DNA-bd_sf"/>
</dbReference>
<dbReference type="GO" id="GO:0003700">
    <property type="term" value="F:DNA-binding transcription factor activity"/>
    <property type="evidence" value="ECO:0007669"/>
    <property type="project" value="InterPro"/>
</dbReference>
<evidence type="ECO:0000313" key="5">
    <source>
        <dbReference type="EMBL" id="MBE5918674.1"/>
    </source>
</evidence>
<dbReference type="AlphaFoldDB" id="A0A927YLD0"/>
<evidence type="ECO:0000313" key="6">
    <source>
        <dbReference type="Proteomes" id="UP000766246"/>
    </source>
</evidence>
<evidence type="ECO:0000259" key="4">
    <source>
        <dbReference type="PROSITE" id="PS50949"/>
    </source>
</evidence>
<dbReference type="GO" id="GO:0003677">
    <property type="term" value="F:DNA binding"/>
    <property type="evidence" value="ECO:0007669"/>
    <property type="project" value="UniProtKB-KW"/>
</dbReference>
<dbReference type="CDD" id="cd07377">
    <property type="entry name" value="WHTH_GntR"/>
    <property type="match status" value="1"/>
</dbReference>
<proteinExistence type="predicted"/>
<dbReference type="InterPro" id="IPR036390">
    <property type="entry name" value="WH_DNA-bd_sf"/>
</dbReference>
<sequence>MIQLNYRDSKPIYEQIKDGLRRLVVTGAVKKDEKLPSVRELATSLSINPNTIQKAYRELEQEGYIYTIAGKGSYAAERGFVASVRSDELMKEFDEIVKELLYLCEDKDVLIKRIEELAKGGTKDDRG</sequence>
<dbReference type="Proteomes" id="UP000766246">
    <property type="component" value="Unassembled WGS sequence"/>
</dbReference>
<dbReference type="SUPFAM" id="SSF46785">
    <property type="entry name" value="Winged helix' DNA-binding domain"/>
    <property type="match status" value="1"/>
</dbReference>
<name>A0A927YLD0_9FIRM</name>
<dbReference type="EMBL" id="SVER01000004">
    <property type="protein sequence ID" value="MBE5918674.1"/>
    <property type="molecule type" value="Genomic_DNA"/>
</dbReference>
<keyword evidence="1" id="KW-0805">Transcription regulation</keyword>
<dbReference type="Gene3D" id="1.10.10.10">
    <property type="entry name" value="Winged helix-like DNA-binding domain superfamily/Winged helix DNA-binding domain"/>
    <property type="match status" value="1"/>
</dbReference>
<evidence type="ECO:0000256" key="2">
    <source>
        <dbReference type="ARBA" id="ARBA00023125"/>
    </source>
</evidence>
<protein>
    <submittedName>
        <fullName evidence="5">GntR family transcriptional regulator</fullName>
    </submittedName>
</protein>
<keyword evidence="3" id="KW-0804">Transcription</keyword>
<dbReference type="PANTHER" id="PTHR38445">
    <property type="entry name" value="HTH-TYPE TRANSCRIPTIONAL REPRESSOR YTRA"/>
    <property type="match status" value="1"/>
</dbReference>
<organism evidence="5 6">
    <name type="scientific">Pseudobutyrivibrio ruminis</name>
    <dbReference type="NCBI Taxonomy" id="46206"/>
    <lineage>
        <taxon>Bacteria</taxon>
        <taxon>Bacillati</taxon>
        <taxon>Bacillota</taxon>
        <taxon>Clostridia</taxon>
        <taxon>Lachnospirales</taxon>
        <taxon>Lachnospiraceae</taxon>
        <taxon>Pseudobutyrivibrio</taxon>
    </lineage>
</organism>
<dbReference type="Pfam" id="PF00392">
    <property type="entry name" value="GntR"/>
    <property type="match status" value="1"/>
</dbReference>
<dbReference type="PROSITE" id="PS50949">
    <property type="entry name" value="HTH_GNTR"/>
    <property type="match status" value="1"/>
</dbReference>
<dbReference type="InterPro" id="IPR000524">
    <property type="entry name" value="Tscrpt_reg_HTH_GntR"/>
</dbReference>
<dbReference type="PANTHER" id="PTHR38445:SF9">
    <property type="entry name" value="HTH-TYPE TRANSCRIPTIONAL REPRESSOR YTRA"/>
    <property type="match status" value="1"/>
</dbReference>